<dbReference type="InterPro" id="IPR052337">
    <property type="entry name" value="SAT4-like"/>
</dbReference>
<feature type="domain" description="Rhodopsin" evidence="7">
    <location>
        <begin position="3"/>
        <end position="157"/>
    </location>
</feature>
<feature type="transmembrane region" description="Helical" evidence="6">
    <location>
        <begin position="135"/>
        <end position="159"/>
    </location>
</feature>
<evidence type="ECO:0000256" key="2">
    <source>
        <dbReference type="ARBA" id="ARBA00022692"/>
    </source>
</evidence>
<organism evidence="8 9">
    <name type="scientific">Penicillium cosmopolitanum</name>
    <dbReference type="NCBI Taxonomy" id="1131564"/>
    <lineage>
        <taxon>Eukaryota</taxon>
        <taxon>Fungi</taxon>
        <taxon>Dikarya</taxon>
        <taxon>Ascomycota</taxon>
        <taxon>Pezizomycotina</taxon>
        <taxon>Eurotiomycetes</taxon>
        <taxon>Eurotiomycetidae</taxon>
        <taxon>Eurotiales</taxon>
        <taxon>Aspergillaceae</taxon>
        <taxon>Penicillium</taxon>
    </lineage>
</organism>
<dbReference type="GO" id="GO:0016020">
    <property type="term" value="C:membrane"/>
    <property type="evidence" value="ECO:0007669"/>
    <property type="project" value="UniProtKB-SubCell"/>
</dbReference>
<feature type="transmembrane region" description="Helical" evidence="6">
    <location>
        <begin position="59"/>
        <end position="83"/>
    </location>
</feature>
<protein>
    <recommendedName>
        <fullName evidence="7">Rhodopsin domain-containing protein</fullName>
    </recommendedName>
</protein>
<gene>
    <name evidence="8" type="ORF">N7509_009687</name>
</gene>
<reference evidence="8" key="1">
    <citation type="submission" date="2022-12" db="EMBL/GenBank/DDBJ databases">
        <authorList>
            <person name="Petersen C."/>
        </authorList>
    </citation>
    <scope>NUCLEOTIDE SEQUENCE</scope>
    <source>
        <strain evidence="8">IBT 29677</strain>
    </source>
</reference>
<feature type="transmembrane region" description="Helical" evidence="6">
    <location>
        <begin position="95"/>
        <end position="115"/>
    </location>
</feature>
<evidence type="ECO:0000256" key="4">
    <source>
        <dbReference type="ARBA" id="ARBA00023136"/>
    </source>
</evidence>
<dbReference type="PANTHER" id="PTHR33048">
    <property type="entry name" value="PTH11-LIKE INTEGRAL MEMBRANE PROTEIN (AFU_ORTHOLOGUE AFUA_5G11245)"/>
    <property type="match status" value="1"/>
</dbReference>
<proteinExistence type="inferred from homology"/>
<sequence>MLDLYVQTFPTPRFRIVALSTMVVVTLFFIGAITTTLRICQPIAYNWDSRINGHCGDVATAELIAAAFNLALDIFIVALPVSTIWGLRMSVQKKWAVTTTFGLGLCISAINLARIVKVLTCELARDFTYCTADSLILTVAEMAVGIIVVCVPTFGPIFFPSRRKRFAGNRVPLTEMKHTHRGVRGEYLDGIVEGPAVRAGAGISVQREFGVRLVGTAT</sequence>
<dbReference type="InterPro" id="IPR049326">
    <property type="entry name" value="Rhodopsin_dom_fungi"/>
</dbReference>
<evidence type="ECO:0000259" key="7">
    <source>
        <dbReference type="Pfam" id="PF20684"/>
    </source>
</evidence>
<dbReference type="PANTHER" id="PTHR33048:SF47">
    <property type="entry name" value="INTEGRAL MEMBRANE PROTEIN-RELATED"/>
    <property type="match status" value="1"/>
</dbReference>
<dbReference type="Proteomes" id="UP001147747">
    <property type="component" value="Unassembled WGS sequence"/>
</dbReference>
<comment type="similarity">
    <text evidence="5">Belongs to the SAT4 family.</text>
</comment>
<evidence type="ECO:0000256" key="6">
    <source>
        <dbReference type="SAM" id="Phobius"/>
    </source>
</evidence>
<keyword evidence="9" id="KW-1185">Reference proteome</keyword>
<name>A0A9W9VPY5_9EURO</name>
<dbReference type="RefSeq" id="XP_056484944.1">
    <property type="nucleotide sequence ID" value="XM_056634324.1"/>
</dbReference>
<keyword evidence="4 6" id="KW-0472">Membrane</keyword>
<keyword evidence="2 6" id="KW-0812">Transmembrane</keyword>
<evidence type="ECO:0000256" key="3">
    <source>
        <dbReference type="ARBA" id="ARBA00022989"/>
    </source>
</evidence>
<dbReference type="OrthoDB" id="3529975at2759"/>
<evidence type="ECO:0000313" key="9">
    <source>
        <dbReference type="Proteomes" id="UP001147747"/>
    </source>
</evidence>
<evidence type="ECO:0000256" key="5">
    <source>
        <dbReference type="ARBA" id="ARBA00038359"/>
    </source>
</evidence>
<comment type="caution">
    <text evidence="8">The sequence shown here is derived from an EMBL/GenBank/DDBJ whole genome shotgun (WGS) entry which is preliminary data.</text>
</comment>
<dbReference type="GeneID" id="81373304"/>
<comment type="subcellular location">
    <subcellularLocation>
        <location evidence="1">Membrane</location>
        <topology evidence="1">Multi-pass membrane protein</topology>
    </subcellularLocation>
</comment>
<dbReference type="EMBL" id="JAPZBU010000009">
    <property type="protein sequence ID" value="KAJ5387146.1"/>
    <property type="molecule type" value="Genomic_DNA"/>
</dbReference>
<evidence type="ECO:0000313" key="8">
    <source>
        <dbReference type="EMBL" id="KAJ5387146.1"/>
    </source>
</evidence>
<reference evidence="8" key="2">
    <citation type="journal article" date="2023" name="IMA Fungus">
        <title>Comparative genomic study of the Penicillium genus elucidates a diverse pangenome and 15 lateral gene transfer events.</title>
        <authorList>
            <person name="Petersen C."/>
            <person name="Sorensen T."/>
            <person name="Nielsen M.R."/>
            <person name="Sondergaard T.E."/>
            <person name="Sorensen J.L."/>
            <person name="Fitzpatrick D.A."/>
            <person name="Frisvad J.C."/>
            <person name="Nielsen K.L."/>
        </authorList>
    </citation>
    <scope>NUCLEOTIDE SEQUENCE</scope>
    <source>
        <strain evidence="8">IBT 29677</strain>
    </source>
</reference>
<accession>A0A9W9VPY5</accession>
<dbReference type="AlphaFoldDB" id="A0A9W9VPY5"/>
<evidence type="ECO:0000256" key="1">
    <source>
        <dbReference type="ARBA" id="ARBA00004141"/>
    </source>
</evidence>
<dbReference type="Pfam" id="PF20684">
    <property type="entry name" value="Fung_rhodopsin"/>
    <property type="match status" value="1"/>
</dbReference>
<feature type="transmembrane region" description="Helical" evidence="6">
    <location>
        <begin position="16"/>
        <end position="39"/>
    </location>
</feature>
<keyword evidence="3 6" id="KW-1133">Transmembrane helix</keyword>